<evidence type="ECO:0000313" key="2">
    <source>
        <dbReference type="Proteomes" id="UP000692954"/>
    </source>
</evidence>
<proteinExistence type="predicted"/>
<sequence length="260" mass="30343">MNQFHFSSNLNALLPMENYQLILNEQTRLSKNIHSQNTIQIKQFYSEQTTRRKSCQCSQCGQQSQFQFKTMNIPLKKREIPIEQEYPLLELMVYKAESRMSTFYKKSSIKNLQTQESKDNINNTQLSLNIHGFKRAYNRKTALLKLITDCQDRSKRGENSELFSQSDLQSLNSQKSLNITTTPTQSYLQNHKNSIQPLSLFSPKRKQNNTHKKLFSINIRNQNPYIINSNKQLLIKPLKLQTSRSTLLGCSFPKLIKKNS</sequence>
<gene>
    <name evidence="1" type="ORF">PSON_ATCC_30995.1.T0260026</name>
</gene>
<name>A0A8S1LYA3_9CILI</name>
<reference evidence="1" key="1">
    <citation type="submission" date="2021-01" db="EMBL/GenBank/DDBJ databases">
        <authorList>
            <consortium name="Genoscope - CEA"/>
            <person name="William W."/>
        </authorList>
    </citation>
    <scope>NUCLEOTIDE SEQUENCE</scope>
</reference>
<dbReference type="EMBL" id="CAJJDN010000026">
    <property type="protein sequence ID" value="CAD8069796.1"/>
    <property type="molecule type" value="Genomic_DNA"/>
</dbReference>
<evidence type="ECO:0000313" key="1">
    <source>
        <dbReference type="EMBL" id="CAD8069796.1"/>
    </source>
</evidence>
<keyword evidence="2" id="KW-1185">Reference proteome</keyword>
<dbReference type="Proteomes" id="UP000692954">
    <property type="component" value="Unassembled WGS sequence"/>
</dbReference>
<protein>
    <submittedName>
        <fullName evidence="1">Uncharacterized protein</fullName>
    </submittedName>
</protein>
<comment type="caution">
    <text evidence="1">The sequence shown here is derived from an EMBL/GenBank/DDBJ whole genome shotgun (WGS) entry which is preliminary data.</text>
</comment>
<organism evidence="1 2">
    <name type="scientific">Paramecium sonneborni</name>
    <dbReference type="NCBI Taxonomy" id="65129"/>
    <lineage>
        <taxon>Eukaryota</taxon>
        <taxon>Sar</taxon>
        <taxon>Alveolata</taxon>
        <taxon>Ciliophora</taxon>
        <taxon>Intramacronucleata</taxon>
        <taxon>Oligohymenophorea</taxon>
        <taxon>Peniculida</taxon>
        <taxon>Parameciidae</taxon>
        <taxon>Paramecium</taxon>
    </lineage>
</organism>
<dbReference type="AlphaFoldDB" id="A0A8S1LYA3"/>
<accession>A0A8S1LYA3</accession>